<feature type="region of interest" description="Disordered" evidence="2">
    <location>
        <begin position="880"/>
        <end position="899"/>
    </location>
</feature>
<feature type="region of interest" description="Disordered" evidence="2">
    <location>
        <begin position="247"/>
        <end position="267"/>
    </location>
</feature>
<organism evidence="4 5">
    <name type="scientific">Symbiodinium microadriaticum</name>
    <name type="common">Dinoflagellate</name>
    <name type="synonym">Zooxanthella microadriatica</name>
    <dbReference type="NCBI Taxonomy" id="2951"/>
    <lineage>
        <taxon>Eukaryota</taxon>
        <taxon>Sar</taxon>
        <taxon>Alveolata</taxon>
        <taxon>Dinophyceae</taxon>
        <taxon>Suessiales</taxon>
        <taxon>Symbiodiniaceae</taxon>
        <taxon>Symbiodinium</taxon>
    </lineage>
</organism>
<feature type="transmembrane region" description="Helical" evidence="3">
    <location>
        <begin position="60"/>
        <end position="77"/>
    </location>
</feature>
<dbReference type="Gene3D" id="3.30.70.260">
    <property type="match status" value="1"/>
</dbReference>
<keyword evidence="3" id="KW-0812">Transmembrane</keyword>
<feature type="region of interest" description="Disordered" evidence="2">
    <location>
        <begin position="821"/>
        <end position="872"/>
    </location>
</feature>
<feature type="region of interest" description="Disordered" evidence="2">
    <location>
        <begin position="349"/>
        <end position="465"/>
    </location>
</feature>
<evidence type="ECO:0000313" key="4">
    <source>
        <dbReference type="EMBL" id="OLQ00967.1"/>
    </source>
</evidence>
<protein>
    <submittedName>
        <fullName evidence="4">Uncharacterized protein</fullName>
    </submittedName>
</protein>
<reference evidence="4 5" key="1">
    <citation type="submission" date="2016-02" db="EMBL/GenBank/DDBJ databases">
        <title>Genome analysis of coral dinoflagellate symbionts highlights evolutionary adaptations to a symbiotic lifestyle.</title>
        <authorList>
            <person name="Aranda M."/>
            <person name="Li Y."/>
            <person name="Liew Y.J."/>
            <person name="Baumgarten S."/>
            <person name="Simakov O."/>
            <person name="Wilson M."/>
            <person name="Piel J."/>
            <person name="Ashoor H."/>
            <person name="Bougouffa S."/>
            <person name="Bajic V.B."/>
            <person name="Ryu T."/>
            <person name="Ravasi T."/>
            <person name="Bayer T."/>
            <person name="Micklem G."/>
            <person name="Kim H."/>
            <person name="Bhak J."/>
            <person name="Lajeunesse T.C."/>
            <person name="Voolstra C.R."/>
        </authorList>
    </citation>
    <scope>NUCLEOTIDE SEQUENCE [LARGE SCALE GENOMIC DNA]</scope>
    <source>
        <strain evidence="4 5">CCMP2467</strain>
    </source>
</reference>
<feature type="transmembrane region" description="Helical" evidence="3">
    <location>
        <begin position="20"/>
        <end position="39"/>
    </location>
</feature>
<feature type="region of interest" description="Disordered" evidence="2">
    <location>
        <begin position="484"/>
        <end position="535"/>
    </location>
</feature>
<feature type="compositionally biased region" description="Polar residues" evidence="2">
    <location>
        <begin position="451"/>
        <end position="465"/>
    </location>
</feature>
<feature type="compositionally biased region" description="Pro residues" evidence="2">
    <location>
        <begin position="363"/>
        <end position="374"/>
    </location>
</feature>
<dbReference type="OrthoDB" id="439768at2759"/>
<evidence type="ECO:0000256" key="2">
    <source>
        <dbReference type="SAM" id="MobiDB-lite"/>
    </source>
</evidence>
<name>A0A1Q9E0P3_SYMMI</name>
<evidence type="ECO:0000256" key="1">
    <source>
        <dbReference type="SAM" id="Coils"/>
    </source>
</evidence>
<feature type="compositionally biased region" description="Basic and acidic residues" evidence="2">
    <location>
        <begin position="415"/>
        <end position="428"/>
    </location>
</feature>
<keyword evidence="3" id="KW-1133">Transmembrane helix</keyword>
<feature type="coiled-coil region" evidence="1">
    <location>
        <begin position="268"/>
        <end position="321"/>
    </location>
</feature>
<evidence type="ECO:0000313" key="5">
    <source>
        <dbReference type="Proteomes" id="UP000186817"/>
    </source>
</evidence>
<gene>
    <name evidence="4" type="ORF">AK812_SmicGene16337</name>
</gene>
<keyword evidence="1" id="KW-0175">Coiled coil</keyword>
<proteinExistence type="predicted"/>
<dbReference type="Proteomes" id="UP000186817">
    <property type="component" value="Unassembled WGS sequence"/>
</dbReference>
<dbReference type="AlphaFoldDB" id="A0A1Q9E0P3"/>
<feature type="compositionally biased region" description="Low complexity" evidence="2">
    <location>
        <begin position="349"/>
        <end position="359"/>
    </location>
</feature>
<feature type="compositionally biased region" description="Low complexity" evidence="2">
    <location>
        <begin position="431"/>
        <end position="444"/>
    </location>
</feature>
<evidence type="ECO:0000256" key="3">
    <source>
        <dbReference type="SAM" id="Phobius"/>
    </source>
</evidence>
<dbReference type="EMBL" id="LSRX01000309">
    <property type="protein sequence ID" value="OLQ00967.1"/>
    <property type="molecule type" value="Genomic_DNA"/>
</dbReference>
<sequence length="899" mass="97090">MHEKPGQPEGPGCLLWLWSHAKLAALLAAALSGLAHSVSGRKLLNLVNTGYPNTAMLRKSWLLAIGGLVGVTGSYIAPRYQILDAKADIRDLDVGDLDDMEVDVPKPFVEHVKEVREQRNKPKIDFNSEDFKRDPASFMTSGSSGVSMAFVQLDVKWAMEHGKHETTSLARSWTSLLENGGVSAQIYDTDPGSILIVNKIPAQNIKIKEFVLSQPHVDYYELNQKRFYPDGRMSPLVTDDERRERMARSPDGAHAVNRAQKSAAQTRFKEKMEENTALKARVAELEARLRELEELQSSSELLELRALVEAQEAALEDQRRIIESQSALIEDLSSHLKATSSNEASLGSAANASAAVSASKEPAPSPTSPEPQGPAGPSGPSKRRSGSGYGRGTMSAPGLRKPVSASSGGAGAPGGREKADNRGKENQKRFGCSSGSISSASSGGLVRGPSPRTTPRSASTGVSRRLSSLAVEAALVVEDFAPEHDAAQTQRRGRGYASRDMMQASKGPWQGRAKPSRREAESGAEMPISAEGPSSQASHLFALQMADKGELLRHHPVPALVLSYFGCSRCTDEIGETAGRWPACPQIQTAQGNDFDGTAAAARAAPGPSAQGHDQGYEEYDSNWSWQGWQGWQGWQDWQGWTEWEDPSWNEVATRPWAFGSERHCGGYEPQRPPEPFCRDYAAFDFDEAQPEFTLADIANRTKLFAEASKTSVMQDARSWPASTSMPGPRPSYENAADSGFAWCQTTWEVHPSAHSDSFRPTSATLTSIPVPESLQNAGLSGRELHSRRELLEMRPRPSEAVNDDGVASTGQAQIACLQHDQNKAGSQVPATPAGATPRVEESLPSSSQHDSRGFSKWFGPNAASPPESAFATSVGFHEAGFSTDAGSGVESSEEEVQK</sequence>
<keyword evidence="3" id="KW-0472">Membrane</keyword>
<comment type="caution">
    <text evidence="4">The sequence shown here is derived from an EMBL/GenBank/DDBJ whole genome shotgun (WGS) entry which is preliminary data.</text>
</comment>
<accession>A0A1Q9E0P3</accession>
<keyword evidence="5" id="KW-1185">Reference proteome</keyword>